<gene>
    <name evidence="3" type="ORF">IAA70_05750</name>
</gene>
<accession>A0A9D1A8R3</accession>
<evidence type="ECO:0000313" key="3">
    <source>
        <dbReference type="EMBL" id="HIR09887.1"/>
    </source>
</evidence>
<reference evidence="3" key="1">
    <citation type="submission" date="2020-10" db="EMBL/GenBank/DDBJ databases">
        <authorList>
            <person name="Gilroy R."/>
        </authorList>
    </citation>
    <scope>NUCLEOTIDE SEQUENCE</scope>
    <source>
        <strain evidence="3">ChiHjej9B8-7071</strain>
    </source>
</reference>
<dbReference type="PROSITE" id="PS51046">
    <property type="entry name" value="GON"/>
    <property type="match status" value="1"/>
</dbReference>
<evidence type="ECO:0000313" key="4">
    <source>
        <dbReference type="Proteomes" id="UP000824258"/>
    </source>
</evidence>
<sequence length="45" mass="4871">MNLATILVLLVIVAAVFAAVRYIRRHPSGCCGDCSQCAGHCPRRK</sequence>
<reference evidence="3" key="2">
    <citation type="journal article" date="2021" name="PeerJ">
        <title>Extensive microbial diversity within the chicken gut microbiome revealed by metagenomics and culture.</title>
        <authorList>
            <person name="Gilroy R."/>
            <person name="Ravi A."/>
            <person name="Getino M."/>
            <person name="Pursley I."/>
            <person name="Horton D.L."/>
            <person name="Alikhan N.F."/>
            <person name="Baker D."/>
            <person name="Gharbi K."/>
            <person name="Hall N."/>
            <person name="Watson M."/>
            <person name="Adriaenssens E.M."/>
            <person name="Foster-Nyarko E."/>
            <person name="Jarju S."/>
            <person name="Secka A."/>
            <person name="Antonio M."/>
            <person name="Oren A."/>
            <person name="Chaudhuri R.R."/>
            <person name="La Ragione R."/>
            <person name="Hildebrand F."/>
            <person name="Pallen M.J."/>
        </authorList>
    </citation>
    <scope>NUCLEOTIDE SEQUENCE</scope>
    <source>
        <strain evidence="3">ChiHjej9B8-7071</strain>
    </source>
</reference>
<dbReference type="GO" id="GO:0008270">
    <property type="term" value="F:zinc ion binding"/>
    <property type="evidence" value="ECO:0007669"/>
    <property type="project" value="InterPro"/>
</dbReference>
<dbReference type="AlphaFoldDB" id="A0A9D1A8R3"/>
<organism evidence="3 4">
    <name type="scientific">Candidatus Avoscillospira stercoripullorum</name>
    <dbReference type="NCBI Taxonomy" id="2840709"/>
    <lineage>
        <taxon>Bacteria</taxon>
        <taxon>Bacillati</taxon>
        <taxon>Bacillota</taxon>
        <taxon>Clostridia</taxon>
        <taxon>Eubacteriales</taxon>
        <taxon>Oscillospiraceae</taxon>
        <taxon>Oscillospiraceae incertae sedis</taxon>
        <taxon>Candidatus Avoscillospira</taxon>
    </lineage>
</organism>
<evidence type="ECO:0000256" key="1">
    <source>
        <dbReference type="ARBA" id="ARBA00022723"/>
    </source>
</evidence>
<evidence type="ECO:0000259" key="2">
    <source>
        <dbReference type="PROSITE" id="PS51046"/>
    </source>
</evidence>
<keyword evidence="1" id="KW-0479">Metal-binding</keyword>
<dbReference type="GO" id="GO:0004222">
    <property type="term" value="F:metalloendopeptidase activity"/>
    <property type="evidence" value="ECO:0007669"/>
    <property type="project" value="InterPro"/>
</dbReference>
<protein>
    <submittedName>
        <fullName evidence="3">FeoB-associated Cys-rich membrane protein</fullName>
    </submittedName>
</protein>
<dbReference type="Pfam" id="PF12669">
    <property type="entry name" value="FeoB_associated"/>
    <property type="match status" value="1"/>
</dbReference>
<dbReference type="Proteomes" id="UP000824258">
    <property type="component" value="Unassembled WGS sequence"/>
</dbReference>
<proteinExistence type="predicted"/>
<name>A0A9D1A8R3_9FIRM</name>
<feature type="domain" description="GON" evidence="2">
    <location>
        <begin position="1"/>
        <end position="45"/>
    </location>
</feature>
<dbReference type="EMBL" id="DVGD01000184">
    <property type="protein sequence ID" value="HIR09887.1"/>
    <property type="molecule type" value="Genomic_DNA"/>
</dbReference>
<comment type="caution">
    <text evidence="3">The sequence shown here is derived from an EMBL/GenBank/DDBJ whole genome shotgun (WGS) entry which is preliminary data.</text>
</comment>
<dbReference type="InterPro" id="IPR012314">
    <property type="entry name" value="Pept_M12B_GON-ADAMTSs"/>
</dbReference>